<name>A0A5N3P8X8_9HYPH</name>
<reference evidence="3 4" key="1">
    <citation type="journal article" date="2019" name="Microorganisms">
        <title>Genome Insights into the Novel Species Microvirga brassicacearum, a Rapeseed Endophyte with Biotechnological Potential.</title>
        <authorList>
            <person name="Jimenez-Gomez A."/>
            <person name="Saati-Santamaria Z."/>
            <person name="Igual J.M."/>
            <person name="Rivas R."/>
            <person name="Mateos P.F."/>
            <person name="Garcia-Fraile P."/>
        </authorList>
    </citation>
    <scope>NUCLEOTIDE SEQUENCE [LARGE SCALE GENOMIC DNA]</scope>
    <source>
        <strain evidence="3 4">CDVBN77</strain>
    </source>
</reference>
<dbReference type="Pfam" id="PF13417">
    <property type="entry name" value="GST_N_3"/>
    <property type="match status" value="1"/>
</dbReference>
<dbReference type="CDD" id="cd00570">
    <property type="entry name" value="GST_N_family"/>
    <property type="match status" value="1"/>
</dbReference>
<dbReference type="GO" id="GO:0016740">
    <property type="term" value="F:transferase activity"/>
    <property type="evidence" value="ECO:0007669"/>
    <property type="project" value="UniProtKB-KW"/>
</dbReference>
<comment type="caution">
    <text evidence="3">The sequence shown here is derived from an EMBL/GenBank/DDBJ whole genome shotgun (WGS) entry which is preliminary data.</text>
</comment>
<dbReference type="InterPro" id="IPR040079">
    <property type="entry name" value="Glutathione_S-Trfase"/>
</dbReference>
<feature type="domain" description="GST C-terminal" evidence="2">
    <location>
        <begin position="88"/>
        <end position="212"/>
    </location>
</feature>
<sequence length="217" mass="24688">MSLELYLHPLASFCQKVLIAFYENETPFEPHLVDLGDEASRAAFTKVWPIAKFPVLRDHARNRTIPESSIIIEYLARHYPGQTRFLPEDADRAMETRLWDRFYDLYVSEPMQKVVTDRLRPVGHNDAHGVQSAKAMLKTAYGMIDDEMAAKTWAMGDAFTMADCAAAPALFYADKVMPVGDAHKNVARYLDRLLARPSFARVVAEAQPYFALFPEEK</sequence>
<keyword evidence="4" id="KW-1185">Reference proteome</keyword>
<dbReference type="Gene3D" id="1.20.1050.10">
    <property type="match status" value="1"/>
</dbReference>
<dbReference type="Gene3D" id="3.40.30.10">
    <property type="entry name" value="Glutaredoxin"/>
    <property type="match status" value="1"/>
</dbReference>
<dbReference type="PANTHER" id="PTHR44051:SF9">
    <property type="entry name" value="GLUTATHIONE S-TRANSFERASE 1"/>
    <property type="match status" value="1"/>
</dbReference>
<dbReference type="SFLD" id="SFLDG00358">
    <property type="entry name" value="Main_(cytGST)"/>
    <property type="match status" value="1"/>
</dbReference>
<accession>A0A5N3P8X8</accession>
<dbReference type="Proteomes" id="UP000325684">
    <property type="component" value="Unassembled WGS sequence"/>
</dbReference>
<dbReference type="AlphaFoldDB" id="A0A5N3P8X8"/>
<dbReference type="PANTHER" id="PTHR44051">
    <property type="entry name" value="GLUTATHIONE S-TRANSFERASE-RELATED"/>
    <property type="match status" value="1"/>
</dbReference>
<dbReference type="InterPro" id="IPR010987">
    <property type="entry name" value="Glutathione-S-Trfase_C-like"/>
</dbReference>
<dbReference type="SUPFAM" id="SSF52833">
    <property type="entry name" value="Thioredoxin-like"/>
    <property type="match status" value="1"/>
</dbReference>
<dbReference type="PROSITE" id="PS50404">
    <property type="entry name" value="GST_NTER"/>
    <property type="match status" value="1"/>
</dbReference>
<feature type="domain" description="GST N-terminal" evidence="1">
    <location>
        <begin position="1"/>
        <end position="83"/>
    </location>
</feature>
<dbReference type="OrthoDB" id="9782992at2"/>
<dbReference type="CDD" id="cd00299">
    <property type="entry name" value="GST_C_family"/>
    <property type="match status" value="1"/>
</dbReference>
<dbReference type="InterPro" id="IPR036282">
    <property type="entry name" value="Glutathione-S-Trfase_C_sf"/>
</dbReference>
<proteinExistence type="predicted"/>
<dbReference type="PROSITE" id="PS50405">
    <property type="entry name" value="GST_CTER"/>
    <property type="match status" value="1"/>
</dbReference>
<dbReference type="InterPro" id="IPR004045">
    <property type="entry name" value="Glutathione_S-Trfase_N"/>
</dbReference>
<evidence type="ECO:0000259" key="1">
    <source>
        <dbReference type="PROSITE" id="PS50404"/>
    </source>
</evidence>
<dbReference type="InterPro" id="IPR036249">
    <property type="entry name" value="Thioredoxin-like_sf"/>
</dbReference>
<dbReference type="Pfam" id="PF13410">
    <property type="entry name" value="GST_C_2"/>
    <property type="match status" value="1"/>
</dbReference>
<evidence type="ECO:0000313" key="3">
    <source>
        <dbReference type="EMBL" id="KAB0266192.1"/>
    </source>
</evidence>
<evidence type="ECO:0000259" key="2">
    <source>
        <dbReference type="PROSITE" id="PS50405"/>
    </source>
</evidence>
<keyword evidence="3" id="KW-0808">Transferase</keyword>
<protein>
    <submittedName>
        <fullName evidence="3">Glutathione S-transferase family protein</fullName>
    </submittedName>
</protein>
<evidence type="ECO:0000313" key="4">
    <source>
        <dbReference type="Proteomes" id="UP000325684"/>
    </source>
</evidence>
<organism evidence="3 4">
    <name type="scientific">Microvirga brassicacearum</name>
    <dbReference type="NCBI Taxonomy" id="2580413"/>
    <lineage>
        <taxon>Bacteria</taxon>
        <taxon>Pseudomonadati</taxon>
        <taxon>Pseudomonadota</taxon>
        <taxon>Alphaproteobacteria</taxon>
        <taxon>Hyphomicrobiales</taxon>
        <taxon>Methylobacteriaceae</taxon>
        <taxon>Microvirga</taxon>
    </lineage>
</organism>
<dbReference type="SUPFAM" id="SSF47616">
    <property type="entry name" value="GST C-terminal domain-like"/>
    <property type="match status" value="1"/>
</dbReference>
<dbReference type="EMBL" id="VCMV01000024">
    <property type="protein sequence ID" value="KAB0266192.1"/>
    <property type="molecule type" value="Genomic_DNA"/>
</dbReference>
<dbReference type="SFLD" id="SFLDS00019">
    <property type="entry name" value="Glutathione_Transferase_(cytos"/>
    <property type="match status" value="1"/>
</dbReference>
<gene>
    <name evidence="3" type="ORF">FEZ63_15660</name>
</gene>
<dbReference type="RefSeq" id="WP_150946188.1">
    <property type="nucleotide sequence ID" value="NZ_VCMV01000024.1"/>
</dbReference>